<reference evidence="13" key="1">
    <citation type="submission" date="2021-06" db="EMBL/GenBank/DDBJ databases">
        <authorList>
            <consortium name="DOE Joint Genome Institute"/>
            <person name="Mondo S.J."/>
            <person name="Amses K.R."/>
            <person name="Simmons D.R."/>
            <person name="Longcore J.E."/>
            <person name="Seto K."/>
            <person name="Alves G.H."/>
            <person name="Bonds A.E."/>
            <person name="Quandt C.A."/>
            <person name="Davis W.J."/>
            <person name="Chang Y."/>
            <person name="Letcher P.M."/>
            <person name="Powell M.J."/>
            <person name="Kuo A."/>
            <person name="Labutti K."/>
            <person name="Pangilinan J."/>
            <person name="Andreopoulos W."/>
            <person name="Tritt A."/>
            <person name="Riley R."/>
            <person name="Hundley H."/>
            <person name="Johnson J."/>
            <person name="Lipzen A."/>
            <person name="Barry K."/>
            <person name="Berbee M.L."/>
            <person name="Buchler N.E."/>
            <person name="Grigoriev I.V."/>
            <person name="Spatafora J.W."/>
            <person name="Stajich J.E."/>
            <person name="James T.Y."/>
        </authorList>
    </citation>
    <scope>NUCLEOTIDE SEQUENCE</scope>
    <source>
        <strain evidence="13">AG</strain>
    </source>
</reference>
<feature type="transmembrane region" description="Helical" evidence="10">
    <location>
        <begin position="775"/>
        <end position="793"/>
    </location>
</feature>
<feature type="compositionally biased region" description="Basic residues" evidence="9">
    <location>
        <begin position="39"/>
        <end position="57"/>
    </location>
</feature>
<gene>
    <name evidence="13" type="ORF">K450DRAFT_249687</name>
</gene>
<feature type="compositionally biased region" description="Basic and acidic residues" evidence="9">
    <location>
        <begin position="98"/>
        <end position="107"/>
    </location>
</feature>
<dbReference type="InterPro" id="IPR004837">
    <property type="entry name" value="NaCa_Exmemb"/>
</dbReference>
<dbReference type="EMBL" id="MU620935">
    <property type="protein sequence ID" value="KAI8577877.1"/>
    <property type="molecule type" value="Genomic_DNA"/>
</dbReference>
<keyword evidence="8 10" id="KW-0472">Membrane</keyword>
<dbReference type="InterPro" id="IPR004713">
    <property type="entry name" value="CaH_exchang"/>
</dbReference>
<dbReference type="GeneID" id="75915785"/>
<evidence type="ECO:0000256" key="9">
    <source>
        <dbReference type="SAM" id="MobiDB-lite"/>
    </source>
</evidence>
<feature type="compositionally biased region" description="Polar residues" evidence="9">
    <location>
        <begin position="22"/>
        <end position="38"/>
    </location>
</feature>
<evidence type="ECO:0000256" key="3">
    <source>
        <dbReference type="ARBA" id="ARBA00022448"/>
    </source>
</evidence>
<evidence type="ECO:0000256" key="5">
    <source>
        <dbReference type="ARBA" id="ARBA00022692"/>
    </source>
</evidence>
<evidence type="ECO:0000256" key="2">
    <source>
        <dbReference type="ARBA" id="ARBA00008170"/>
    </source>
</evidence>
<comment type="similarity">
    <text evidence="2">Belongs to the Ca(2+):cation antiporter (CaCA) (TC 2.A.19) family.</text>
</comment>
<feature type="region of interest" description="Disordered" evidence="9">
    <location>
        <begin position="1"/>
        <end position="168"/>
    </location>
</feature>
<keyword evidence="7" id="KW-0406">Ion transport</keyword>
<dbReference type="GO" id="GO:0015369">
    <property type="term" value="F:calcium:proton antiporter activity"/>
    <property type="evidence" value="ECO:0007669"/>
    <property type="project" value="TreeGrafter"/>
</dbReference>
<evidence type="ECO:0000256" key="6">
    <source>
        <dbReference type="ARBA" id="ARBA00022989"/>
    </source>
</evidence>
<feature type="compositionally biased region" description="Basic residues" evidence="9">
    <location>
        <begin position="71"/>
        <end position="85"/>
    </location>
</feature>
<dbReference type="Pfam" id="PF01699">
    <property type="entry name" value="Na_Ca_ex"/>
    <property type="match status" value="2"/>
</dbReference>
<dbReference type="PANTHER" id="PTHR31503">
    <property type="entry name" value="VACUOLAR CALCIUM ION TRANSPORTER"/>
    <property type="match status" value="1"/>
</dbReference>
<evidence type="ECO:0000313" key="13">
    <source>
        <dbReference type="EMBL" id="KAI8577877.1"/>
    </source>
</evidence>
<dbReference type="GO" id="GO:0012505">
    <property type="term" value="C:endomembrane system"/>
    <property type="evidence" value="ECO:0007669"/>
    <property type="project" value="UniProtKB-SubCell"/>
</dbReference>
<dbReference type="GO" id="GO:0005774">
    <property type="term" value="C:vacuolar membrane"/>
    <property type="evidence" value="ECO:0007669"/>
    <property type="project" value="UniProtKB-ARBA"/>
</dbReference>
<keyword evidence="5 10" id="KW-0812">Transmembrane</keyword>
<feature type="transmembrane region" description="Helical" evidence="10">
    <location>
        <begin position="879"/>
        <end position="900"/>
    </location>
</feature>
<dbReference type="Proteomes" id="UP001206595">
    <property type="component" value="Unassembled WGS sequence"/>
</dbReference>
<feature type="transmembrane region" description="Helical" evidence="10">
    <location>
        <begin position="813"/>
        <end position="833"/>
    </location>
</feature>
<evidence type="ECO:0000256" key="7">
    <source>
        <dbReference type="ARBA" id="ARBA00023065"/>
    </source>
</evidence>
<feature type="transmembrane region" description="Helical" evidence="10">
    <location>
        <begin position="615"/>
        <end position="635"/>
    </location>
</feature>
<evidence type="ECO:0000259" key="12">
    <source>
        <dbReference type="Pfam" id="PF03733"/>
    </source>
</evidence>
<feature type="transmembrane region" description="Helical" evidence="10">
    <location>
        <begin position="443"/>
        <end position="467"/>
    </location>
</feature>
<organism evidence="13 14">
    <name type="scientific">Umbelopsis ramanniana AG</name>
    <dbReference type="NCBI Taxonomy" id="1314678"/>
    <lineage>
        <taxon>Eukaryota</taxon>
        <taxon>Fungi</taxon>
        <taxon>Fungi incertae sedis</taxon>
        <taxon>Mucoromycota</taxon>
        <taxon>Mucoromycotina</taxon>
        <taxon>Umbelopsidomycetes</taxon>
        <taxon>Umbelopsidales</taxon>
        <taxon>Umbelopsidaceae</taxon>
        <taxon>Umbelopsis</taxon>
    </lineage>
</organism>
<dbReference type="GO" id="GO:0006874">
    <property type="term" value="P:intracellular calcium ion homeostasis"/>
    <property type="evidence" value="ECO:0007669"/>
    <property type="project" value="TreeGrafter"/>
</dbReference>
<feature type="transmembrane region" description="Helical" evidence="10">
    <location>
        <begin position="410"/>
        <end position="431"/>
    </location>
</feature>
<evidence type="ECO:0000256" key="4">
    <source>
        <dbReference type="ARBA" id="ARBA00022553"/>
    </source>
</evidence>
<feature type="transmembrane region" description="Helical" evidence="10">
    <location>
        <begin position="317"/>
        <end position="335"/>
    </location>
</feature>
<feature type="transmembrane region" description="Helical" evidence="10">
    <location>
        <begin position="341"/>
        <end position="362"/>
    </location>
</feature>
<evidence type="ECO:0000256" key="1">
    <source>
        <dbReference type="ARBA" id="ARBA00004127"/>
    </source>
</evidence>
<proteinExistence type="inferred from homology"/>
<comment type="caution">
    <text evidence="13">The sequence shown here is derived from an EMBL/GenBank/DDBJ whole genome shotgun (WGS) entry which is preliminary data.</text>
</comment>
<comment type="subcellular location">
    <subcellularLocation>
        <location evidence="1">Endomembrane system</location>
        <topology evidence="1">Multi-pass membrane protein</topology>
    </subcellularLocation>
</comment>
<feature type="compositionally biased region" description="Basic and acidic residues" evidence="9">
    <location>
        <begin position="117"/>
        <end position="127"/>
    </location>
</feature>
<feature type="transmembrane region" description="Helical" evidence="10">
    <location>
        <begin position="479"/>
        <end position="501"/>
    </location>
</feature>
<feature type="compositionally biased region" description="Basic and acidic residues" evidence="9">
    <location>
        <begin position="10"/>
        <end position="21"/>
    </location>
</feature>
<feature type="transmembrane region" description="Helical" evidence="10">
    <location>
        <begin position="907"/>
        <end position="926"/>
    </location>
</feature>
<name>A0AAD5HBD9_UMBRA</name>
<dbReference type="FunFam" id="1.20.1420.30:FF:000014">
    <property type="entry name" value="Cation/H+ exchanger protein 2"/>
    <property type="match status" value="1"/>
</dbReference>
<dbReference type="RefSeq" id="XP_051442881.1">
    <property type="nucleotide sequence ID" value="XM_051590442.1"/>
</dbReference>
<feature type="domain" description="Inner membrane component" evidence="12">
    <location>
        <begin position="208"/>
        <end position="258"/>
    </location>
</feature>
<feature type="compositionally biased region" description="Basic and acidic residues" evidence="9">
    <location>
        <begin position="152"/>
        <end position="164"/>
    </location>
</feature>
<dbReference type="AlphaFoldDB" id="A0AAD5HBD9"/>
<keyword evidence="3" id="KW-0813">Transport</keyword>
<dbReference type="InterPro" id="IPR005185">
    <property type="entry name" value="YccF"/>
</dbReference>
<protein>
    <submittedName>
        <fullName evidence="13">Uncharacterized protein</fullName>
    </submittedName>
</protein>
<reference evidence="13" key="2">
    <citation type="journal article" date="2022" name="Proc. Natl. Acad. Sci. U.S.A.">
        <title>Diploid-dominant life cycles characterize the early evolution of Fungi.</title>
        <authorList>
            <person name="Amses K.R."/>
            <person name="Simmons D.R."/>
            <person name="Longcore J.E."/>
            <person name="Mondo S.J."/>
            <person name="Seto K."/>
            <person name="Jeronimo G.H."/>
            <person name="Bonds A.E."/>
            <person name="Quandt C.A."/>
            <person name="Davis W.J."/>
            <person name="Chang Y."/>
            <person name="Federici B.A."/>
            <person name="Kuo A."/>
            <person name="LaButti K."/>
            <person name="Pangilinan J."/>
            <person name="Andreopoulos W."/>
            <person name="Tritt A."/>
            <person name="Riley R."/>
            <person name="Hundley H."/>
            <person name="Johnson J."/>
            <person name="Lipzen A."/>
            <person name="Barry K."/>
            <person name="Lang B.F."/>
            <person name="Cuomo C.A."/>
            <person name="Buchler N.E."/>
            <person name="Grigoriev I.V."/>
            <person name="Spatafora J.W."/>
            <person name="Stajich J.E."/>
            <person name="James T.Y."/>
        </authorList>
    </citation>
    <scope>NUCLEOTIDE SEQUENCE</scope>
    <source>
        <strain evidence="13">AG</strain>
    </source>
</reference>
<dbReference type="Gene3D" id="1.20.1420.30">
    <property type="entry name" value="NCX, central ion-binding region"/>
    <property type="match status" value="2"/>
</dbReference>
<evidence type="ECO:0000313" key="14">
    <source>
        <dbReference type="Proteomes" id="UP001206595"/>
    </source>
</evidence>
<feature type="domain" description="Sodium/calcium exchanger membrane region" evidence="11">
    <location>
        <begin position="774"/>
        <end position="925"/>
    </location>
</feature>
<keyword evidence="14" id="KW-1185">Reference proteome</keyword>
<feature type="domain" description="Sodium/calcium exchanger membrane region" evidence="11">
    <location>
        <begin position="450"/>
        <end position="634"/>
    </location>
</feature>
<feature type="transmembrane region" description="Helical" evidence="10">
    <location>
        <begin position="210"/>
        <end position="234"/>
    </location>
</feature>
<evidence type="ECO:0000259" key="11">
    <source>
        <dbReference type="Pfam" id="PF01699"/>
    </source>
</evidence>
<feature type="compositionally biased region" description="Acidic residues" evidence="9">
    <location>
        <begin position="128"/>
        <end position="151"/>
    </location>
</feature>
<dbReference type="PANTHER" id="PTHR31503:SF10">
    <property type="entry name" value="VNX1 PROTEIN"/>
    <property type="match status" value="1"/>
</dbReference>
<feature type="transmembrane region" description="Helical" evidence="10">
    <location>
        <begin position="547"/>
        <end position="567"/>
    </location>
</feature>
<sequence>MLKCWQSGSDMDHSANHDRSQRTMSGRTPQHAMSSSSLHHTRRPSARRRTSSTRQHSRQSSSSNLVTSGRKQLKRSQSSKHHTARHSGASSSFDSNDEESHTDDSKRYRPSTSRRHSKDDDISNHENDENDESIPEQEEEEEEEERDDDSDREMTLKDRQDAMNKSHPFGLPIWKPALYKKSRSVVRRANSALHSAPTTTPELFLYPGNILWAIVFGWWLALVMHILSLLVLLVPPDGYKYASVLRGLANYLFWPFGKYVQRLVDIEPESLSNYDNRQLSEDSQGDSDMDEDLGLISGRRHKRKNRLETFKDNTKELLSLGPGGWAFYFLFYTILAPLQLFVSAICWGCVITIPMAKLTYVLTRHLRKHPLSLRFKSSGSTLMPSSSSFNKRTVILLCTYQAIGLQYYKYTYDGINIIFINLLPVAFFVIFDENVLHERFPNAWFTSASFVFMLGLGSVIPLSYFIGMAVSSISAQSSMGLGAVINATFGSIIEIILYSVALMRGKSALVEGSLIGSFLAGVLLMPGCSMLSGAVKRKEQKFNAKSAGVTSTMLIMAIIAALTPTLFYQMYGSFELRCTGCPESPQNDVFACSRCYYDQMNPAMDPVYQNSVKPLMWLCALVLPTAYFIALVFSLHTHADMVWSSSHAQHGNEDSNYRKLLPTHIISQLVHLSHNQSQTDLRNGQVNSTGDPSTAFNLPYNTSHVAVVTTNPLRSGSLDENRNDITAENLNENLAQSIPSSVPPVTWVHAREPEEDEDEEAAGHDSPNWSKSKSFTILFGCTLLYSLIAEILVDTVDTVMDSLAIDEKFLGLTLFALVPNITEFMNAISFALNGNIVLSLEIGSAYALQVCLIQIPAMVGFSLWYNWGMMDVSQYTFTLVFPRWDAICVIFSVFLLTYTYQEGKSNYFKGSILILSYFVLMAGFYLTPPSASHSVLDGSPTLMRS</sequence>
<dbReference type="Pfam" id="PF03733">
    <property type="entry name" value="YccF"/>
    <property type="match status" value="1"/>
</dbReference>
<evidence type="ECO:0000256" key="10">
    <source>
        <dbReference type="SAM" id="Phobius"/>
    </source>
</evidence>
<feature type="transmembrane region" description="Helical" evidence="10">
    <location>
        <begin position="845"/>
        <end position="867"/>
    </location>
</feature>
<feature type="transmembrane region" description="Helical" evidence="10">
    <location>
        <begin position="513"/>
        <end position="535"/>
    </location>
</feature>
<accession>A0AAD5HBD9</accession>
<keyword evidence="6 10" id="KW-1133">Transmembrane helix</keyword>
<keyword evidence="4" id="KW-0597">Phosphoprotein</keyword>
<evidence type="ECO:0000256" key="8">
    <source>
        <dbReference type="ARBA" id="ARBA00023136"/>
    </source>
</evidence>
<dbReference type="InterPro" id="IPR044880">
    <property type="entry name" value="NCX_ion-bd_dom_sf"/>
</dbReference>